<evidence type="ECO:0000313" key="2">
    <source>
        <dbReference type="EMBL" id="OAQ63222.1"/>
    </source>
</evidence>
<keyword evidence="3" id="KW-1185">Reference proteome</keyword>
<dbReference type="RefSeq" id="XP_018140802.1">
    <property type="nucleotide sequence ID" value="XM_018287695.1"/>
</dbReference>
<dbReference type="AlphaFoldDB" id="A0A179FCK9"/>
<dbReference type="Pfam" id="PF00646">
    <property type="entry name" value="F-box"/>
    <property type="match status" value="1"/>
</dbReference>
<comment type="caution">
    <text evidence="2">The sequence shown here is derived from an EMBL/GenBank/DDBJ whole genome shotgun (WGS) entry which is preliminary data.</text>
</comment>
<dbReference type="OrthoDB" id="5224238at2759"/>
<name>A0A179FCK9_METCM</name>
<gene>
    <name evidence="2" type="ORF">VFPPC_09099</name>
</gene>
<dbReference type="EMBL" id="LSBJ02000006">
    <property type="protein sequence ID" value="OAQ63222.1"/>
    <property type="molecule type" value="Genomic_DNA"/>
</dbReference>
<dbReference type="KEGG" id="pchm:VFPPC_09099"/>
<dbReference type="GeneID" id="28851689"/>
<proteinExistence type="predicted"/>
<accession>A0A179FCK9</accession>
<reference evidence="2 3" key="1">
    <citation type="journal article" date="2016" name="PLoS Pathog.">
        <title>Biosynthesis of antibiotic leucinostatins in bio-control fungus Purpureocillium lilacinum and their inhibition on phytophthora revealed by genome mining.</title>
        <authorList>
            <person name="Wang G."/>
            <person name="Liu Z."/>
            <person name="Lin R."/>
            <person name="Li E."/>
            <person name="Mao Z."/>
            <person name="Ling J."/>
            <person name="Yang Y."/>
            <person name="Yin W.B."/>
            <person name="Xie B."/>
        </authorList>
    </citation>
    <scope>NUCLEOTIDE SEQUENCE [LARGE SCALE GENOMIC DNA]</scope>
    <source>
        <strain evidence="2">170</strain>
    </source>
</reference>
<dbReference type="Proteomes" id="UP000078397">
    <property type="component" value="Unassembled WGS sequence"/>
</dbReference>
<sequence length="450" mass="51656">MDVQQCTTIHNLPFELISSIANHLDLQDFKAFRLTSRLIAQSTRSLLASEHFNGLLWRPDAARLYELSRIPECARRIRSVTFNFARLNEYKALHESFSHLSLAEPGLTSEMLHGKWEQYFETQRQMKALGGFRLDLVKKALGGLPSLKELTLTWTRCPWRRDTEPWRLFSADVSIRMAKREVFDVQDAVLRELRNAWVRLDTLNLEPIPLKGPAGELYPGGEAGFSSVDDGRTDILQVSGFDFFRGLRRLNLVLHRKSEDVLEEGLQAVLRQTALRELRLEYLPWERNHPCTLFLEGIYLPELNVLEVKGLEVGLRNLAVFLARHRRTLKKLSLRDMKGIPHTGEDGDMSGGSGDTEDMELWRVKGDSGIVRVDVETWEELFTMMRETLVELEDVEVRGGFTDPLTGRKCWFYCDHLGVPGDEWSVSALPLEKYLLDGGEMPELVFLREV</sequence>
<evidence type="ECO:0000313" key="3">
    <source>
        <dbReference type="Proteomes" id="UP000078397"/>
    </source>
</evidence>
<dbReference type="InterPro" id="IPR001810">
    <property type="entry name" value="F-box_dom"/>
</dbReference>
<protein>
    <submittedName>
        <fullName evidence="2">F-box domain, cyclin-like protein</fullName>
    </submittedName>
</protein>
<evidence type="ECO:0000259" key="1">
    <source>
        <dbReference type="Pfam" id="PF00646"/>
    </source>
</evidence>
<organism evidence="2 3">
    <name type="scientific">Pochonia chlamydosporia 170</name>
    <dbReference type="NCBI Taxonomy" id="1380566"/>
    <lineage>
        <taxon>Eukaryota</taxon>
        <taxon>Fungi</taxon>
        <taxon>Dikarya</taxon>
        <taxon>Ascomycota</taxon>
        <taxon>Pezizomycotina</taxon>
        <taxon>Sordariomycetes</taxon>
        <taxon>Hypocreomycetidae</taxon>
        <taxon>Hypocreales</taxon>
        <taxon>Clavicipitaceae</taxon>
        <taxon>Pochonia</taxon>
    </lineage>
</organism>
<feature type="domain" description="F-box" evidence="1">
    <location>
        <begin position="9"/>
        <end position="43"/>
    </location>
</feature>